<organism evidence="1 2">
    <name type="scientific">Schistosoma mattheei</name>
    <dbReference type="NCBI Taxonomy" id="31246"/>
    <lineage>
        <taxon>Eukaryota</taxon>
        <taxon>Metazoa</taxon>
        <taxon>Spiralia</taxon>
        <taxon>Lophotrochozoa</taxon>
        <taxon>Platyhelminthes</taxon>
        <taxon>Trematoda</taxon>
        <taxon>Digenea</taxon>
        <taxon>Strigeidida</taxon>
        <taxon>Schistosomatoidea</taxon>
        <taxon>Schistosomatidae</taxon>
        <taxon>Schistosoma</taxon>
    </lineage>
</organism>
<proteinExistence type="predicted"/>
<reference evidence="1 2" key="1">
    <citation type="submission" date="2018-11" db="EMBL/GenBank/DDBJ databases">
        <authorList>
            <consortium name="Pathogen Informatics"/>
        </authorList>
    </citation>
    <scope>NUCLEOTIDE SEQUENCE [LARGE SCALE GENOMIC DNA]</scope>
    <source>
        <strain>Denwood</strain>
        <strain evidence="2">Zambia</strain>
    </source>
</reference>
<protein>
    <submittedName>
        <fullName evidence="1">Uncharacterized protein</fullName>
    </submittedName>
</protein>
<accession>A0A183Q7L3</accession>
<name>A0A183Q7L3_9TREM</name>
<evidence type="ECO:0000313" key="1">
    <source>
        <dbReference type="EMBL" id="VDP87723.1"/>
    </source>
</evidence>
<dbReference type="Proteomes" id="UP000269396">
    <property type="component" value="Unassembled WGS sequence"/>
</dbReference>
<keyword evidence="2" id="KW-1185">Reference proteome</keyword>
<sequence>MDVTPPTTEGMRMAKTSRYTSCSNEVRHRSDCKCAPRSIHEDLRGRTSADGLERRTSHQDTKEKKSEEV</sequence>
<evidence type="ECO:0000313" key="2">
    <source>
        <dbReference type="Proteomes" id="UP000269396"/>
    </source>
</evidence>
<dbReference type="AlphaFoldDB" id="A0A183Q7L3"/>
<dbReference type="EMBL" id="UZAL01052516">
    <property type="protein sequence ID" value="VDP87723.1"/>
    <property type="molecule type" value="Genomic_DNA"/>
</dbReference>
<gene>
    <name evidence="1" type="ORF">SMTD_LOCUS22599</name>
</gene>